<evidence type="ECO:0000256" key="1">
    <source>
        <dbReference type="SAM" id="MobiDB-lite"/>
    </source>
</evidence>
<feature type="compositionally biased region" description="Basic residues" evidence="1">
    <location>
        <begin position="1"/>
        <end position="11"/>
    </location>
</feature>
<protein>
    <submittedName>
        <fullName evidence="2">Uncharacterized protein</fullName>
    </submittedName>
</protein>
<evidence type="ECO:0000313" key="3">
    <source>
        <dbReference type="Proteomes" id="UP000823775"/>
    </source>
</evidence>
<dbReference type="EMBL" id="JACEIK010002060">
    <property type="protein sequence ID" value="MCD9558794.1"/>
    <property type="molecule type" value="Genomic_DNA"/>
</dbReference>
<feature type="compositionally biased region" description="Polar residues" evidence="1">
    <location>
        <begin position="12"/>
        <end position="23"/>
    </location>
</feature>
<keyword evidence="3" id="KW-1185">Reference proteome</keyword>
<accession>A0ABS8UIZ4</accession>
<dbReference type="Proteomes" id="UP000823775">
    <property type="component" value="Unassembled WGS sequence"/>
</dbReference>
<organism evidence="2 3">
    <name type="scientific">Datura stramonium</name>
    <name type="common">Jimsonweed</name>
    <name type="synonym">Common thornapple</name>
    <dbReference type="NCBI Taxonomy" id="4076"/>
    <lineage>
        <taxon>Eukaryota</taxon>
        <taxon>Viridiplantae</taxon>
        <taxon>Streptophyta</taxon>
        <taxon>Embryophyta</taxon>
        <taxon>Tracheophyta</taxon>
        <taxon>Spermatophyta</taxon>
        <taxon>Magnoliopsida</taxon>
        <taxon>eudicotyledons</taxon>
        <taxon>Gunneridae</taxon>
        <taxon>Pentapetalae</taxon>
        <taxon>asterids</taxon>
        <taxon>lamiids</taxon>
        <taxon>Solanales</taxon>
        <taxon>Solanaceae</taxon>
        <taxon>Solanoideae</taxon>
        <taxon>Datureae</taxon>
        <taxon>Datura</taxon>
    </lineage>
</organism>
<gene>
    <name evidence="2" type="ORF">HAX54_016412</name>
</gene>
<sequence>MARGRPRKRTNKIQGSEQRSLSTKKMDCSIGQNIHGATQQSTGKTRLKEPADANPSIDAQGRLIDHLCSTRKDGPTTEGEGWQIATSKATARPIAQVNQQQAIGSPNTFNILRSTQ</sequence>
<name>A0ABS8UIZ4_DATST</name>
<proteinExistence type="predicted"/>
<comment type="caution">
    <text evidence="2">The sequence shown here is derived from an EMBL/GenBank/DDBJ whole genome shotgun (WGS) entry which is preliminary data.</text>
</comment>
<feature type="region of interest" description="Disordered" evidence="1">
    <location>
        <begin position="1"/>
        <end position="56"/>
    </location>
</feature>
<reference evidence="2 3" key="1">
    <citation type="journal article" date="2021" name="BMC Genomics">
        <title>Datura genome reveals duplications of psychoactive alkaloid biosynthetic genes and high mutation rate following tissue culture.</title>
        <authorList>
            <person name="Rajewski A."/>
            <person name="Carter-House D."/>
            <person name="Stajich J."/>
            <person name="Litt A."/>
        </authorList>
    </citation>
    <scope>NUCLEOTIDE SEQUENCE [LARGE SCALE GENOMIC DNA]</scope>
    <source>
        <strain evidence="2">AR-01</strain>
    </source>
</reference>
<feature type="compositionally biased region" description="Polar residues" evidence="1">
    <location>
        <begin position="30"/>
        <end position="44"/>
    </location>
</feature>
<evidence type="ECO:0000313" key="2">
    <source>
        <dbReference type="EMBL" id="MCD9558794.1"/>
    </source>
</evidence>